<evidence type="ECO:0000313" key="3">
    <source>
        <dbReference type="EMBL" id="CAF1306892.1"/>
    </source>
</evidence>
<organism evidence="4 5">
    <name type="scientific">Rotaria sordida</name>
    <dbReference type="NCBI Taxonomy" id="392033"/>
    <lineage>
        <taxon>Eukaryota</taxon>
        <taxon>Metazoa</taxon>
        <taxon>Spiralia</taxon>
        <taxon>Gnathifera</taxon>
        <taxon>Rotifera</taxon>
        <taxon>Eurotatoria</taxon>
        <taxon>Bdelloidea</taxon>
        <taxon>Philodinida</taxon>
        <taxon>Philodinidae</taxon>
        <taxon>Rotaria</taxon>
    </lineage>
</organism>
<dbReference type="AlphaFoldDB" id="A0A815YYI5"/>
<dbReference type="Gene3D" id="3.40.30.10">
    <property type="entry name" value="Glutaredoxin"/>
    <property type="match status" value="1"/>
</dbReference>
<dbReference type="SUPFAM" id="SSF51735">
    <property type="entry name" value="NAD(P)-binding Rossmann-fold domains"/>
    <property type="match status" value="1"/>
</dbReference>
<dbReference type="PANTHER" id="PTHR44051:SF8">
    <property type="entry name" value="GLUTATHIONE S-TRANSFERASE GSTA"/>
    <property type="match status" value="1"/>
</dbReference>
<comment type="similarity">
    <text evidence="1">Belongs to the GST superfamily.</text>
</comment>
<dbReference type="EMBL" id="CAJNOH010002707">
    <property type="protein sequence ID" value="CAF1306892.1"/>
    <property type="molecule type" value="Genomic_DNA"/>
</dbReference>
<dbReference type="CDD" id="cd00299">
    <property type="entry name" value="GST_C_family"/>
    <property type="match status" value="1"/>
</dbReference>
<dbReference type="Proteomes" id="UP000663854">
    <property type="component" value="Unassembled WGS sequence"/>
</dbReference>
<dbReference type="Gene3D" id="3.40.50.720">
    <property type="entry name" value="NAD(P)-binding Rossmann-like Domain"/>
    <property type="match status" value="1"/>
</dbReference>
<dbReference type="InterPro" id="IPR002347">
    <property type="entry name" value="SDR_fam"/>
</dbReference>
<dbReference type="PROSITE" id="PS50404">
    <property type="entry name" value="GST_NTER"/>
    <property type="match status" value="1"/>
</dbReference>
<evidence type="ECO:0000313" key="4">
    <source>
        <dbReference type="EMBL" id="CAF1577905.1"/>
    </source>
</evidence>
<dbReference type="InterPro" id="IPR036249">
    <property type="entry name" value="Thioredoxin-like_sf"/>
</dbReference>
<name>A0A815YYI5_9BILA</name>
<dbReference type="EMBL" id="CAJNOL010003957">
    <property type="protein sequence ID" value="CAF1577905.1"/>
    <property type="molecule type" value="Genomic_DNA"/>
</dbReference>
<evidence type="ECO:0000313" key="5">
    <source>
        <dbReference type="Proteomes" id="UP000663870"/>
    </source>
</evidence>
<dbReference type="Pfam" id="PF13528">
    <property type="entry name" value="Glyco_trans_1_3"/>
    <property type="match status" value="1"/>
</dbReference>
<dbReference type="Pfam" id="PF13417">
    <property type="entry name" value="GST_N_3"/>
    <property type="match status" value="1"/>
</dbReference>
<protein>
    <recommendedName>
        <fullName evidence="2">GST N-terminal domain-containing protein</fullName>
    </recommendedName>
</protein>
<dbReference type="InterPro" id="IPR004045">
    <property type="entry name" value="Glutathione_S-Trfase_N"/>
</dbReference>
<dbReference type="CDD" id="cd00570">
    <property type="entry name" value="GST_N_family"/>
    <property type="match status" value="1"/>
</dbReference>
<dbReference type="SUPFAM" id="SSF52833">
    <property type="entry name" value="Thioredoxin-like"/>
    <property type="match status" value="1"/>
</dbReference>
<dbReference type="Pfam" id="PF00106">
    <property type="entry name" value="adh_short"/>
    <property type="match status" value="1"/>
</dbReference>
<accession>A0A815YYI5</accession>
<proteinExistence type="inferred from homology"/>
<reference evidence="4" key="1">
    <citation type="submission" date="2021-02" db="EMBL/GenBank/DDBJ databases">
        <authorList>
            <person name="Nowell W R."/>
        </authorList>
    </citation>
    <scope>NUCLEOTIDE SEQUENCE</scope>
</reference>
<evidence type="ECO:0000256" key="1">
    <source>
        <dbReference type="ARBA" id="ARBA00007409"/>
    </source>
</evidence>
<feature type="domain" description="GST N-terminal" evidence="2">
    <location>
        <begin position="539"/>
        <end position="622"/>
    </location>
</feature>
<dbReference type="PANTHER" id="PTHR44051">
    <property type="entry name" value="GLUTATHIONE S-TRANSFERASE-RELATED"/>
    <property type="match status" value="1"/>
</dbReference>
<keyword evidence="5" id="KW-1185">Reference proteome</keyword>
<dbReference type="SUPFAM" id="SSF47616">
    <property type="entry name" value="GST C-terminal domain-like"/>
    <property type="match status" value="1"/>
</dbReference>
<comment type="caution">
    <text evidence="4">The sequence shown here is derived from an EMBL/GenBank/DDBJ whole genome shotgun (WGS) entry which is preliminary data.</text>
</comment>
<evidence type="ECO:0000259" key="2">
    <source>
        <dbReference type="PROSITE" id="PS50404"/>
    </source>
</evidence>
<dbReference type="InterPro" id="IPR036282">
    <property type="entry name" value="Glutathione-S-Trfase_C_sf"/>
</dbReference>
<sequence>MSLIAALIIGTGHELEDEIAYQLGKKGICVLFCANNGNKLERVIKTLNDEDIEPKFIVFDTIDLKTIDKIVGQIDEQFGKLDILINVGILLDNGQFKINIMSREGFEAKEFFDTLNVSQVFTPLLQKSPSSCIINVYGKMNDQNSRFKSLTGLFQDYSSKIALHQFIDHFNKQFSNSNIKINSVTIGDDKNVQTIQDEANRIVHLALLPFVQPSKSKTMRILYGVVGEGMGHATRSKVVLEMLMMEKHHVKAVVSNRAYKFLHENFSNRFPRCATAREDEAAIDIVEIEGLTMQYVNNVFDEKASLLHTMQRMPNMLQKNMGAYYQNLVFWKPQAVISDFDSFAYIFAKSHGLPILSIDNQHVVQRCLIPDEARKSNPTAYNTYKGFVKVKLPYCDQYIITGFFTPDIRDKYKSITVLVPPILRQAILDAKPLPAEQGEHFLVYQSSKSDTSLISILQAFGEKCIIYGLGREEKIGNLEFKGFSEQGFVDDLARAKGVIANGGLSLMNEAQPTFSLSVSTILCDKKLFFTNRLVSITMQPIILYQISSSHFVDKVRWTLEYKRLPYATVAFNVLGNTPGLERAPSNMQKLVPIIEDPNNNNKFISDSTQILIYLDEHYSDATNQLFPIAFKQQLINYCIRLDSSLGLYARRLGYLQLLNENPTILNVIIEEQSDDGWKSYFKGIAKCCIIIARLRIHRIKEDQIYEKTENLLTELTEDVRGKEYLFGNQFTAADLTLCALVRLLVGVPYFYTNPKYQILFQYHDRMRKKHDPHRQASLAERLLAENRRKPPPSKFKIFLQRINIVKFIFYYFMTKIVNWGIFATRSTTSAANAAPRFAYHVTLPGGFGNQFDVFWFTYLKHASANDSLYASSPGRTWLFCASGMTLIEAE</sequence>
<dbReference type="Proteomes" id="UP000663870">
    <property type="component" value="Unassembled WGS sequence"/>
</dbReference>
<dbReference type="InterPro" id="IPR036291">
    <property type="entry name" value="NAD(P)-bd_dom_sf"/>
</dbReference>
<gene>
    <name evidence="4" type="ORF">JXQ802_LOCUS45899</name>
    <name evidence="3" type="ORF">PYM288_LOCUS30211</name>
</gene>